<feature type="transmembrane region" description="Helical" evidence="2">
    <location>
        <begin position="87"/>
        <end position="106"/>
    </location>
</feature>
<feature type="region of interest" description="Disordered" evidence="1">
    <location>
        <begin position="29"/>
        <end position="87"/>
    </location>
</feature>
<keyword evidence="2" id="KW-1133">Transmembrane helix</keyword>
<dbReference type="AlphaFoldDB" id="A0A918Q437"/>
<protein>
    <recommendedName>
        <fullName evidence="6">LPXTG cell wall anchor domain-containing protein</fullName>
    </recommendedName>
</protein>
<comment type="caution">
    <text evidence="4">The sequence shown here is derived from an EMBL/GenBank/DDBJ whole genome shotgun (WGS) entry which is preliminary data.</text>
</comment>
<evidence type="ECO:0000256" key="3">
    <source>
        <dbReference type="SAM" id="SignalP"/>
    </source>
</evidence>
<accession>A0A918Q437</accession>
<keyword evidence="2" id="KW-0812">Transmembrane</keyword>
<dbReference type="EMBL" id="BMVW01000015">
    <property type="protein sequence ID" value="GGZ31079.1"/>
    <property type="molecule type" value="Genomic_DNA"/>
</dbReference>
<feature type="signal peptide" evidence="3">
    <location>
        <begin position="1"/>
        <end position="29"/>
    </location>
</feature>
<evidence type="ECO:0000313" key="4">
    <source>
        <dbReference type="EMBL" id="GGZ31079.1"/>
    </source>
</evidence>
<name>A0A918Q437_9ACTN</name>
<evidence type="ECO:0000256" key="2">
    <source>
        <dbReference type="SAM" id="Phobius"/>
    </source>
</evidence>
<gene>
    <name evidence="4" type="ORF">GCM10010365_59560</name>
</gene>
<sequence>MSYRLSLRTAVIALGVTGAVLTPAAGAFATDEPTRAPSAVPSEAKPEPTVAPAEDTGPAPAPEGEIPRGGVAAGERPVSSDPGSNTALYGTAAGTVLLAAAGTYVLRRRAGTQRNG</sequence>
<evidence type="ECO:0000313" key="5">
    <source>
        <dbReference type="Proteomes" id="UP000622166"/>
    </source>
</evidence>
<dbReference type="Proteomes" id="UP000622166">
    <property type="component" value="Unassembled WGS sequence"/>
</dbReference>
<reference evidence="4" key="1">
    <citation type="journal article" date="2014" name="Int. J. Syst. Evol. Microbiol.">
        <title>Complete genome sequence of Corynebacterium casei LMG S-19264T (=DSM 44701T), isolated from a smear-ripened cheese.</title>
        <authorList>
            <consortium name="US DOE Joint Genome Institute (JGI-PGF)"/>
            <person name="Walter F."/>
            <person name="Albersmeier A."/>
            <person name="Kalinowski J."/>
            <person name="Ruckert C."/>
        </authorList>
    </citation>
    <scope>NUCLEOTIDE SEQUENCE</scope>
    <source>
        <strain evidence="4">JCM 4815</strain>
    </source>
</reference>
<keyword evidence="2" id="KW-0472">Membrane</keyword>
<keyword evidence="5" id="KW-1185">Reference proteome</keyword>
<proteinExistence type="predicted"/>
<feature type="chain" id="PRO_5036700257" description="LPXTG cell wall anchor domain-containing protein" evidence="3">
    <location>
        <begin position="30"/>
        <end position="116"/>
    </location>
</feature>
<dbReference type="RefSeq" id="WP_189864446.1">
    <property type="nucleotide sequence ID" value="NZ_BMVW01000015.1"/>
</dbReference>
<organism evidence="4 5">
    <name type="scientific">Streptomyces poonensis</name>
    <dbReference type="NCBI Taxonomy" id="68255"/>
    <lineage>
        <taxon>Bacteria</taxon>
        <taxon>Bacillati</taxon>
        <taxon>Actinomycetota</taxon>
        <taxon>Actinomycetes</taxon>
        <taxon>Kitasatosporales</taxon>
        <taxon>Streptomycetaceae</taxon>
        <taxon>Streptomyces</taxon>
    </lineage>
</organism>
<reference evidence="4" key="2">
    <citation type="submission" date="2020-09" db="EMBL/GenBank/DDBJ databases">
        <authorList>
            <person name="Sun Q."/>
            <person name="Ohkuma M."/>
        </authorList>
    </citation>
    <scope>NUCLEOTIDE SEQUENCE</scope>
    <source>
        <strain evidence="4">JCM 4815</strain>
    </source>
</reference>
<evidence type="ECO:0008006" key="6">
    <source>
        <dbReference type="Google" id="ProtNLM"/>
    </source>
</evidence>
<evidence type="ECO:0000256" key="1">
    <source>
        <dbReference type="SAM" id="MobiDB-lite"/>
    </source>
</evidence>
<keyword evidence="3" id="KW-0732">Signal</keyword>